<sequence>MPLPPNEDVEDDNMGLLNSLVITYNDLIIEHQFEYIHFVETGRKTKTVVWSCRNNRSNEELGEVRWHSAWRQYCY</sequence>
<dbReference type="AlphaFoldDB" id="A0A0F9JN79"/>
<accession>A0A0F9JN79</accession>
<gene>
    <name evidence="1" type="ORF">LCGC14_1507120</name>
</gene>
<comment type="caution">
    <text evidence="1">The sequence shown here is derived from an EMBL/GenBank/DDBJ whole genome shotgun (WGS) entry which is preliminary data.</text>
</comment>
<protein>
    <submittedName>
        <fullName evidence="1">Uncharacterized protein</fullName>
    </submittedName>
</protein>
<organism evidence="1">
    <name type="scientific">marine sediment metagenome</name>
    <dbReference type="NCBI Taxonomy" id="412755"/>
    <lineage>
        <taxon>unclassified sequences</taxon>
        <taxon>metagenomes</taxon>
        <taxon>ecological metagenomes</taxon>
    </lineage>
</organism>
<reference evidence="1" key="1">
    <citation type="journal article" date="2015" name="Nature">
        <title>Complex archaea that bridge the gap between prokaryotes and eukaryotes.</title>
        <authorList>
            <person name="Spang A."/>
            <person name="Saw J.H."/>
            <person name="Jorgensen S.L."/>
            <person name="Zaremba-Niedzwiedzka K."/>
            <person name="Martijn J."/>
            <person name="Lind A.E."/>
            <person name="van Eijk R."/>
            <person name="Schleper C."/>
            <person name="Guy L."/>
            <person name="Ettema T.J."/>
        </authorList>
    </citation>
    <scope>NUCLEOTIDE SEQUENCE</scope>
</reference>
<name>A0A0F9JN79_9ZZZZ</name>
<proteinExistence type="predicted"/>
<dbReference type="EMBL" id="LAZR01011015">
    <property type="protein sequence ID" value="KKM63866.1"/>
    <property type="molecule type" value="Genomic_DNA"/>
</dbReference>
<feature type="non-terminal residue" evidence="1">
    <location>
        <position position="75"/>
    </location>
</feature>
<evidence type="ECO:0000313" key="1">
    <source>
        <dbReference type="EMBL" id="KKM63866.1"/>
    </source>
</evidence>